<dbReference type="GO" id="GO:0004527">
    <property type="term" value="F:exonuclease activity"/>
    <property type="evidence" value="ECO:0007669"/>
    <property type="project" value="UniProtKB-KW"/>
</dbReference>
<dbReference type="GO" id="GO:0004519">
    <property type="term" value="F:endonuclease activity"/>
    <property type="evidence" value="ECO:0007669"/>
    <property type="project" value="UniProtKB-KW"/>
</dbReference>
<accession>A0A1M6VZV6</accession>
<dbReference type="InterPro" id="IPR005135">
    <property type="entry name" value="Endo/exonuclease/phosphatase"/>
</dbReference>
<dbReference type="STRING" id="1848.SAMN05443637_113149"/>
<reference evidence="2 3" key="1">
    <citation type="submission" date="2016-11" db="EMBL/GenBank/DDBJ databases">
        <authorList>
            <person name="Jaros S."/>
            <person name="Januszkiewicz K."/>
            <person name="Wedrychowicz H."/>
        </authorList>
    </citation>
    <scope>NUCLEOTIDE SEQUENCE [LARGE SCALE GENOMIC DNA]</scope>
    <source>
        <strain evidence="2 3">DSM 43832</strain>
    </source>
</reference>
<gene>
    <name evidence="2" type="ORF">SAMN05443637_113149</name>
</gene>
<keyword evidence="2" id="KW-0269">Exonuclease</keyword>
<dbReference type="RefSeq" id="WP_143172213.1">
    <property type="nucleotide sequence ID" value="NZ_FRAP01000013.1"/>
</dbReference>
<feature type="domain" description="Endonuclease/exonuclease/phosphatase" evidence="1">
    <location>
        <begin position="99"/>
        <end position="308"/>
    </location>
</feature>
<evidence type="ECO:0000313" key="3">
    <source>
        <dbReference type="Proteomes" id="UP000184363"/>
    </source>
</evidence>
<dbReference type="SUPFAM" id="SSF56219">
    <property type="entry name" value="DNase I-like"/>
    <property type="match status" value="1"/>
</dbReference>
<dbReference type="AlphaFoldDB" id="A0A1M6VZV6"/>
<name>A0A1M6VZV6_PSETH</name>
<protein>
    <submittedName>
        <fullName evidence="2">Uncharacterized conserved protein YafD, endonuclease/exonuclease/phosphatase (EEP) superfamily</fullName>
    </submittedName>
</protein>
<keyword evidence="2" id="KW-0540">Nuclease</keyword>
<dbReference type="Proteomes" id="UP000184363">
    <property type="component" value="Unassembled WGS sequence"/>
</dbReference>
<keyword evidence="2" id="KW-0255">Endonuclease</keyword>
<dbReference type="Pfam" id="PF03372">
    <property type="entry name" value="Exo_endo_phos"/>
    <property type="match status" value="1"/>
</dbReference>
<sequence>MRTVLVPAATVAAAVVLHGDRIGLRGGPADRVPMIGLVALRPYLTVATAVAAVGLARRRPRSAAVLGGLAAAAVPSLVRRAAAPVWAPEEPADVTVLAVNVWHGRVEPAAFAALLQRERPDLVALSEAGQPFLDRMGPHLSLLGYRGWTSAPPSAPDGEGVAVLAGPRAGRVQVTGGPELRSRHLRVRAEVLGPRSLVVAHTAAPTTPALARQWREDLAHLARWSHEPVAPIIAGDLNATLDHAALRAVLGPVVSAAAESGHGLTATFPTPLRSGWPALLGIQIDHVLVPAGSAVSRCAVLDVPGSDHRAVLARVRPPRVGDQREERSR</sequence>
<dbReference type="InterPro" id="IPR036691">
    <property type="entry name" value="Endo/exonu/phosph_ase_sf"/>
</dbReference>
<proteinExistence type="predicted"/>
<dbReference type="Gene3D" id="3.60.10.10">
    <property type="entry name" value="Endonuclease/exonuclease/phosphatase"/>
    <property type="match status" value="1"/>
</dbReference>
<keyword evidence="3" id="KW-1185">Reference proteome</keyword>
<dbReference type="EMBL" id="FRAP01000013">
    <property type="protein sequence ID" value="SHK86948.1"/>
    <property type="molecule type" value="Genomic_DNA"/>
</dbReference>
<evidence type="ECO:0000259" key="1">
    <source>
        <dbReference type="Pfam" id="PF03372"/>
    </source>
</evidence>
<dbReference type="OrthoDB" id="2340043at2"/>
<keyword evidence="2" id="KW-0378">Hydrolase</keyword>
<evidence type="ECO:0000313" key="2">
    <source>
        <dbReference type="EMBL" id="SHK86948.1"/>
    </source>
</evidence>
<organism evidence="2 3">
    <name type="scientific">Pseudonocardia thermophila</name>
    <dbReference type="NCBI Taxonomy" id="1848"/>
    <lineage>
        <taxon>Bacteria</taxon>
        <taxon>Bacillati</taxon>
        <taxon>Actinomycetota</taxon>
        <taxon>Actinomycetes</taxon>
        <taxon>Pseudonocardiales</taxon>
        <taxon>Pseudonocardiaceae</taxon>
        <taxon>Pseudonocardia</taxon>
    </lineage>
</organism>